<sequence>MMRFDNTIITHERDESSDDAATVPLHVDSMSDFKHIDLGPEDEDLEQASMTIVLGKSGELDSSYRLRNDPSAPFQRQGVVDRRGVVEVQCQSREIIHGALSPDADEFATLLVYDVRFDSTRRSRRITSATVKFEFSSSVSVARVLQPLVHSIAPDGRVALLPSTQEESVTRGAEISTGALAEMIASVGASVKWEKTVIRTTNDDARVIGSPVWDEYGKQVGAKFVLNENRSIKSGVPSLLRCVLLLSRPDESLFQCKVTIKAETDWKSEIGSKLFGDSTDRDDPVLFDPAMAPTNKLRKAGYDMDNLGSVDLKSLQEIRF</sequence>
<keyword evidence="2" id="KW-1185">Reference proteome</keyword>
<reference evidence="1" key="1">
    <citation type="journal article" date="2023" name="Mol. Phylogenet. Evol.">
        <title>Genome-scale phylogeny and comparative genomics of the fungal order Sordariales.</title>
        <authorList>
            <person name="Hensen N."/>
            <person name="Bonometti L."/>
            <person name="Westerberg I."/>
            <person name="Brannstrom I.O."/>
            <person name="Guillou S."/>
            <person name="Cros-Aarteil S."/>
            <person name="Calhoun S."/>
            <person name="Haridas S."/>
            <person name="Kuo A."/>
            <person name="Mondo S."/>
            <person name="Pangilinan J."/>
            <person name="Riley R."/>
            <person name="LaButti K."/>
            <person name="Andreopoulos B."/>
            <person name="Lipzen A."/>
            <person name="Chen C."/>
            <person name="Yan M."/>
            <person name="Daum C."/>
            <person name="Ng V."/>
            <person name="Clum A."/>
            <person name="Steindorff A."/>
            <person name="Ohm R.A."/>
            <person name="Martin F."/>
            <person name="Silar P."/>
            <person name="Natvig D.O."/>
            <person name="Lalanne C."/>
            <person name="Gautier V."/>
            <person name="Ament-Velasquez S.L."/>
            <person name="Kruys A."/>
            <person name="Hutchinson M.I."/>
            <person name="Powell A.J."/>
            <person name="Barry K."/>
            <person name="Miller A.N."/>
            <person name="Grigoriev I.V."/>
            <person name="Debuchy R."/>
            <person name="Gladieux P."/>
            <person name="Hiltunen Thoren M."/>
            <person name="Johannesson H."/>
        </authorList>
    </citation>
    <scope>NUCLEOTIDE SEQUENCE</scope>
    <source>
        <strain evidence="1">SMH4131-1</strain>
    </source>
</reference>
<organism evidence="1 2">
    <name type="scientific">Cercophora scortea</name>
    <dbReference type="NCBI Taxonomy" id="314031"/>
    <lineage>
        <taxon>Eukaryota</taxon>
        <taxon>Fungi</taxon>
        <taxon>Dikarya</taxon>
        <taxon>Ascomycota</taxon>
        <taxon>Pezizomycotina</taxon>
        <taxon>Sordariomycetes</taxon>
        <taxon>Sordariomycetidae</taxon>
        <taxon>Sordariales</taxon>
        <taxon>Lasiosphaeriaceae</taxon>
        <taxon>Cercophora</taxon>
    </lineage>
</organism>
<proteinExistence type="predicted"/>
<gene>
    <name evidence="1" type="ORF">B0T19DRAFT_285601</name>
</gene>
<evidence type="ECO:0000313" key="1">
    <source>
        <dbReference type="EMBL" id="KAK3320314.1"/>
    </source>
</evidence>
<accession>A0AAE0M724</accession>
<dbReference type="EMBL" id="JAUEPO010000006">
    <property type="protein sequence ID" value="KAK3320314.1"/>
    <property type="molecule type" value="Genomic_DNA"/>
</dbReference>
<dbReference type="Proteomes" id="UP001286456">
    <property type="component" value="Unassembled WGS sequence"/>
</dbReference>
<comment type="caution">
    <text evidence="1">The sequence shown here is derived from an EMBL/GenBank/DDBJ whole genome shotgun (WGS) entry which is preliminary data.</text>
</comment>
<name>A0AAE0M724_9PEZI</name>
<dbReference type="AlphaFoldDB" id="A0AAE0M724"/>
<protein>
    <submittedName>
        <fullName evidence="1">Uncharacterized protein</fullName>
    </submittedName>
</protein>
<evidence type="ECO:0000313" key="2">
    <source>
        <dbReference type="Proteomes" id="UP001286456"/>
    </source>
</evidence>
<reference evidence="1" key="2">
    <citation type="submission" date="2023-06" db="EMBL/GenBank/DDBJ databases">
        <authorList>
            <consortium name="Lawrence Berkeley National Laboratory"/>
            <person name="Haridas S."/>
            <person name="Hensen N."/>
            <person name="Bonometti L."/>
            <person name="Westerberg I."/>
            <person name="Brannstrom I.O."/>
            <person name="Guillou S."/>
            <person name="Cros-Aarteil S."/>
            <person name="Calhoun S."/>
            <person name="Kuo A."/>
            <person name="Mondo S."/>
            <person name="Pangilinan J."/>
            <person name="Riley R."/>
            <person name="Labutti K."/>
            <person name="Andreopoulos B."/>
            <person name="Lipzen A."/>
            <person name="Chen C."/>
            <person name="Yanf M."/>
            <person name="Daum C."/>
            <person name="Ng V."/>
            <person name="Clum A."/>
            <person name="Steindorff A."/>
            <person name="Ohm R."/>
            <person name="Martin F."/>
            <person name="Silar P."/>
            <person name="Natvig D."/>
            <person name="Lalanne C."/>
            <person name="Gautier V."/>
            <person name="Ament-Velasquez S.L."/>
            <person name="Kruys A."/>
            <person name="Hutchinson M.I."/>
            <person name="Powell A.J."/>
            <person name="Barry K."/>
            <person name="Miller A.N."/>
            <person name="Grigoriev I.V."/>
            <person name="Debuchy R."/>
            <person name="Gladieux P."/>
            <person name="Thoren M.H."/>
            <person name="Johannesson H."/>
        </authorList>
    </citation>
    <scope>NUCLEOTIDE SEQUENCE</scope>
    <source>
        <strain evidence="1">SMH4131-1</strain>
    </source>
</reference>